<feature type="domain" description="LTD" evidence="1">
    <location>
        <begin position="314"/>
        <end position="449"/>
    </location>
</feature>
<comment type="caution">
    <text evidence="2">The sequence shown here is derived from an EMBL/GenBank/DDBJ whole genome shotgun (WGS) entry which is preliminary data.</text>
</comment>
<gene>
    <name evidence="2" type="ORF">GV828_04330</name>
</gene>
<accession>A0ABW9ZBF4</accession>
<dbReference type="NCBIfam" id="NF033708">
    <property type="entry name" value="T9SS_Cterm_ChiA"/>
    <property type="match status" value="1"/>
</dbReference>
<sequence length="1074" mass="114563">MKQKLQINVGQMLLTLAFGLFFNLSWGQVNIIPVRTEVSNFGDWTDSNVGGTSYLQLLRSDSFTITPAMNFDNYTDETLTFTARTFGGSTAAEIILTVSISTDNGGNWTVLGTRTPSSSSLNAVTPFDLSSYNGTQVKVRFSVGGTNNGIGVGIDDITFRGVEAVTTDPNITTNPSSLTFTSTNISSVSVAQTITVNGANLTGNITVNAPANFQVSLNGTDWSNEVILTNSGEITDQTVSVRFAPVVAGNLSGDISFSGGGLTSPVTVAVEGVVVIPAPVAQNATNITTNSFTANWNAVPGAESYIIDVYSREDGASATDLFISEYIEGTSNNKYIEIYNGTGQPVDLSDYEIRLFANGAASPGNVEALTGTIDNGEVIVFRNSSANLSGTTSFPVSTTTNFNGDDAIALYKNSTSSYVDIFGVIGNDPGSRWTAGSISTVDQTLVRKSSVLAGITTNPSGTGESAFTTLGTEWDSYATDVVSDLGSHTFDGGSATVYYIQNQNVGNVLTYEVTGIQPNTNYFYVVRAVVGGETSAISNEVEVEGIIVSTTWDGNEWSHNVPTESVDAIIEGDYNTAGNGSFAAKSLTVESGIFTISAATTIAVENAVINNAGAANFLVESGANLIQNNDNANIGAITVLRNSAPIVRLDHTLWSSPVANQNLFSFSPNTLINRFYTYDVANDVYVNTGLNATSVFEGGAGYGVRAPNNYQTSPAASWEGKFIGIPNNGNVPVTMSTAGNGFNLVGNPYPSPINAQALIAANDHIDGVIYFYAHSLAMNAEGQFPSGTNYTTWNGSGYTLATNSSVIPNGTIQVGQGFFVKANTADDLVFNNIMRSTNTDNQFFRASSEVAEKHRFWIDLTNNNGAFNQILVAYIEGATNDFDRNFDGESFGNTGSYIASRLNDKNYTIQGRALPFNTEDMVALNFKAVTAGNYTLTLSQVEGVFAGDQNVYLKDNQTGNIHNLTASPYNFITQVGQFNDRFQVIYRSALSTPENNFNSESIVTFVQNDALNISAKNTAIKGIAIYDLRGRTLFNNQEINAPNFVVPNLSKQNQVLLVRVTNENNQVVSVKAIF</sequence>
<evidence type="ECO:0000259" key="1">
    <source>
        <dbReference type="PROSITE" id="PS51841"/>
    </source>
</evidence>
<proteinExistence type="predicted"/>
<keyword evidence="3" id="KW-1185">Reference proteome</keyword>
<dbReference type="EMBL" id="JAABLM010000004">
    <property type="protein sequence ID" value="NBL64425.1"/>
    <property type="molecule type" value="Genomic_DNA"/>
</dbReference>
<dbReference type="PROSITE" id="PS51841">
    <property type="entry name" value="LTD"/>
    <property type="match status" value="1"/>
</dbReference>
<dbReference type="InterPro" id="IPR017868">
    <property type="entry name" value="Filamin/ABP280_repeat-like"/>
</dbReference>
<protein>
    <submittedName>
        <fullName evidence="2">T9SS sorting signal type C domain-containing protein</fullName>
    </submittedName>
</protein>
<evidence type="ECO:0000313" key="2">
    <source>
        <dbReference type="EMBL" id="NBL64425.1"/>
    </source>
</evidence>
<dbReference type="InterPro" id="IPR001322">
    <property type="entry name" value="Lamin_tail_dom"/>
</dbReference>
<dbReference type="CDD" id="cd00063">
    <property type="entry name" value="FN3"/>
    <property type="match status" value="1"/>
</dbReference>
<dbReference type="PROSITE" id="PS50194">
    <property type="entry name" value="FILAMIN_REPEAT"/>
    <property type="match status" value="1"/>
</dbReference>
<dbReference type="InterPro" id="IPR003961">
    <property type="entry name" value="FN3_dom"/>
</dbReference>
<organism evidence="2 3">
    <name type="scientific">Flavobacterium ichthyis</name>
    <dbReference type="NCBI Taxonomy" id="2698827"/>
    <lineage>
        <taxon>Bacteria</taxon>
        <taxon>Pseudomonadati</taxon>
        <taxon>Bacteroidota</taxon>
        <taxon>Flavobacteriia</taxon>
        <taxon>Flavobacteriales</taxon>
        <taxon>Flavobacteriaceae</taxon>
        <taxon>Flavobacterium</taxon>
    </lineage>
</organism>
<dbReference type="SUPFAM" id="SSF49265">
    <property type="entry name" value="Fibronectin type III"/>
    <property type="match status" value="1"/>
</dbReference>
<dbReference type="Gene3D" id="2.60.40.10">
    <property type="entry name" value="Immunoglobulins"/>
    <property type="match status" value="1"/>
</dbReference>
<dbReference type="InterPro" id="IPR036116">
    <property type="entry name" value="FN3_sf"/>
</dbReference>
<dbReference type="InterPro" id="IPR013783">
    <property type="entry name" value="Ig-like_fold"/>
</dbReference>
<dbReference type="Pfam" id="PF00932">
    <property type="entry name" value="LTD"/>
    <property type="match status" value="1"/>
</dbReference>
<dbReference type="Proteomes" id="UP000798602">
    <property type="component" value="Unassembled WGS sequence"/>
</dbReference>
<name>A0ABW9ZBF4_9FLAO</name>
<dbReference type="Gene3D" id="6.10.250.2590">
    <property type="match status" value="1"/>
</dbReference>
<evidence type="ECO:0000313" key="3">
    <source>
        <dbReference type="Proteomes" id="UP000798602"/>
    </source>
</evidence>
<reference evidence="3" key="1">
    <citation type="submission" date="2020-01" db="EMBL/GenBank/DDBJ databases">
        <title>Sphingomonas sp. strain CSW-10.</title>
        <authorList>
            <person name="Chen W.-M."/>
        </authorList>
    </citation>
    <scope>NUCLEOTIDE SEQUENCE [LARGE SCALE GENOMIC DNA]</scope>
    <source>
        <strain evidence="3">NST-5</strain>
    </source>
</reference>
<dbReference type="RefSeq" id="WP_166536253.1">
    <property type="nucleotide sequence ID" value="NZ_JAABLM010000004.1"/>
</dbReference>